<dbReference type="Proteomes" id="UP000276133">
    <property type="component" value="Unassembled WGS sequence"/>
</dbReference>
<proteinExistence type="predicted"/>
<reference evidence="2 3" key="1">
    <citation type="journal article" date="2018" name="Sci. Rep.">
        <title>Genomic signatures of local adaptation to the degree of environmental predictability in rotifers.</title>
        <authorList>
            <person name="Franch-Gras L."/>
            <person name="Hahn C."/>
            <person name="Garcia-Roger E.M."/>
            <person name="Carmona M.J."/>
            <person name="Serra M."/>
            <person name="Gomez A."/>
        </authorList>
    </citation>
    <scope>NUCLEOTIDE SEQUENCE [LARGE SCALE GENOMIC DNA]</scope>
    <source>
        <strain evidence="2">HYR1</strain>
    </source>
</reference>
<accession>A0A3M7RPL1</accession>
<name>A0A3M7RPL1_BRAPC</name>
<organism evidence="2 3">
    <name type="scientific">Brachionus plicatilis</name>
    <name type="common">Marine rotifer</name>
    <name type="synonym">Brachionus muelleri</name>
    <dbReference type="NCBI Taxonomy" id="10195"/>
    <lineage>
        <taxon>Eukaryota</taxon>
        <taxon>Metazoa</taxon>
        <taxon>Spiralia</taxon>
        <taxon>Gnathifera</taxon>
        <taxon>Rotifera</taxon>
        <taxon>Eurotatoria</taxon>
        <taxon>Monogononta</taxon>
        <taxon>Pseudotrocha</taxon>
        <taxon>Ploima</taxon>
        <taxon>Brachionidae</taxon>
        <taxon>Brachionus</taxon>
    </lineage>
</organism>
<dbReference type="AlphaFoldDB" id="A0A3M7RPL1"/>
<feature type="non-terminal residue" evidence="2">
    <location>
        <position position="161"/>
    </location>
</feature>
<gene>
    <name evidence="2" type="ORF">BpHYR1_016430</name>
</gene>
<sequence>MVSLRFPVVENFATKVHEPGTERSYAWMYFVEGNKLAHSAASPNEPIEYPSAELVYSTAEQDGFYTVEGRRFLSTGITYPTLDLTILKHSMLPYVKYFTHLFDLAIFLFFFLFVFYSYGRDLKVWIILVRLKLSLVDLVRLRVQKNVKKGILSNMNFLPFQ</sequence>
<evidence type="ECO:0000313" key="3">
    <source>
        <dbReference type="Proteomes" id="UP000276133"/>
    </source>
</evidence>
<comment type="caution">
    <text evidence="2">The sequence shown here is derived from an EMBL/GenBank/DDBJ whole genome shotgun (WGS) entry which is preliminary data.</text>
</comment>
<keyword evidence="1" id="KW-1133">Transmembrane helix</keyword>
<keyword evidence="1" id="KW-0812">Transmembrane</keyword>
<protein>
    <submittedName>
        <fullName evidence="2">Uncharacterized protein</fullName>
    </submittedName>
</protein>
<keyword evidence="1" id="KW-0472">Membrane</keyword>
<feature type="transmembrane region" description="Helical" evidence="1">
    <location>
        <begin position="97"/>
        <end position="118"/>
    </location>
</feature>
<keyword evidence="3" id="KW-1185">Reference proteome</keyword>
<evidence type="ECO:0000313" key="2">
    <source>
        <dbReference type="EMBL" id="RNA25494.1"/>
    </source>
</evidence>
<evidence type="ECO:0000256" key="1">
    <source>
        <dbReference type="SAM" id="Phobius"/>
    </source>
</evidence>
<dbReference type="EMBL" id="REGN01002922">
    <property type="protein sequence ID" value="RNA25494.1"/>
    <property type="molecule type" value="Genomic_DNA"/>
</dbReference>